<feature type="compositionally biased region" description="Polar residues" evidence="13">
    <location>
        <begin position="8"/>
        <end position="22"/>
    </location>
</feature>
<gene>
    <name evidence="16" type="ORF">BN946_scf184851.g95</name>
</gene>
<dbReference type="PANTHER" id="PTHR11731:SF200">
    <property type="entry name" value="DIPEPTIDYL PEPTIDASE 10, ISOFORM B"/>
    <property type="match status" value="1"/>
</dbReference>
<dbReference type="Pfam" id="PF00326">
    <property type="entry name" value="Peptidase_S9"/>
    <property type="match status" value="1"/>
</dbReference>
<dbReference type="GO" id="GO:0008239">
    <property type="term" value="F:dipeptidyl-peptidase activity"/>
    <property type="evidence" value="ECO:0007669"/>
    <property type="project" value="TreeGrafter"/>
</dbReference>
<accession>A0A060S5J0</accession>
<evidence type="ECO:0000313" key="16">
    <source>
        <dbReference type="EMBL" id="CDO69707.1"/>
    </source>
</evidence>
<keyword evidence="6" id="KW-0812">Transmembrane</keyword>
<dbReference type="InterPro" id="IPR001375">
    <property type="entry name" value="Peptidase_S9_cat"/>
</dbReference>
<dbReference type="GO" id="GO:0004177">
    <property type="term" value="F:aminopeptidase activity"/>
    <property type="evidence" value="ECO:0007669"/>
    <property type="project" value="UniProtKB-KW"/>
</dbReference>
<dbReference type="PANTHER" id="PTHR11731">
    <property type="entry name" value="PROTEASE FAMILY S9B,C DIPEPTIDYL-PEPTIDASE IV-RELATED"/>
    <property type="match status" value="1"/>
</dbReference>
<dbReference type="Pfam" id="PF00930">
    <property type="entry name" value="DPPIV_N"/>
    <property type="match status" value="1"/>
</dbReference>
<evidence type="ECO:0000259" key="14">
    <source>
        <dbReference type="Pfam" id="PF00326"/>
    </source>
</evidence>
<dbReference type="InterPro" id="IPR029058">
    <property type="entry name" value="AB_hydrolase_fold"/>
</dbReference>
<dbReference type="SUPFAM" id="SSF82171">
    <property type="entry name" value="DPP6 N-terminal domain-like"/>
    <property type="match status" value="1"/>
</dbReference>
<evidence type="ECO:0000256" key="9">
    <source>
        <dbReference type="ARBA" id="ARBA00022968"/>
    </source>
</evidence>
<dbReference type="OMA" id="YDVYDIA"/>
<comment type="similarity">
    <text evidence="2">Belongs to the peptidase S9B family.</text>
</comment>
<dbReference type="GO" id="GO:0006508">
    <property type="term" value="P:proteolysis"/>
    <property type="evidence" value="ECO:0007669"/>
    <property type="project" value="UniProtKB-KW"/>
</dbReference>
<dbReference type="Gene3D" id="3.40.50.1820">
    <property type="entry name" value="alpha/beta hydrolase"/>
    <property type="match status" value="1"/>
</dbReference>
<keyword evidence="12" id="KW-0325">Glycoprotein</keyword>
<keyword evidence="5" id="KW-0645">Protease</keyword>
<dbReference type="FunFam" id="3.40.50.1820:FF:000003">
    <property type="entry name" value="Dipeptidyl peptidase 4"/>
    <property type="match status" value="1"/>
</dbReference>
<name>A0A060S5J0_PYCCI</name>
<feature type="domain" description="Peptidase S9 prolyl oligopeptidase catalytic" evidence="14">
    <location>
        <begin position="423"/>
        <end position="625"/>
    </location>
</feature>
<dbReference type="OrthoDB" id="16520at2759"/>
<evidence type="ECO:0000256" key="8">
    <source>
        <dbReference type="ARBA" id="ARBA00022825"/>
    </source>
</evidence>
<evidence type="ECO:0000313" key="17">
    <source>
        <dbReference type="Proteomes" id="UP000029665"/>
    </source>
</evidence>
<dbReference type="MEROPS" id="S09.006"/>
<evidence type="ECO:0000256" key="5">
    <source>
        <dbReference type="ARBA" id="ARBA00022670"/>
    </source>
</evidence>
<evidence type="ECO:0000259" key="15">
    <source>
        <dbReference type="Pfam" id="PF00930"/>
    </source>
</evidence>
<dbReference type="Proteomes" id="UP000029665">
    <property type="component" value="Unassembled WGS sequence"/>
</dbReference>
<protein>
    <recommendedName>
        <fullName evidence="18">Dipeptidyl aminopeptidase</fullName>
    </recommendedName>
</protein>
<dbReference type="GO" id="GO:0004252">
    <property type="term" value="F:serine-type endopeptidase activity"/>
    <property type="evidence" value="ECO:0007669"/>
    <property type="project" value="InterPro"/>
</dbReference>
<keyword evidence="9" id="KW-0735">Signal-anchor</keyword>
<evidence type="ECO:0000256" key="10">
    <source>
        <dbReference type="ARBA" id="ARBA00022989"/>
    </source>
</evidence>
<feature type="domain" description="Dipeptidylpeptidase IV N-terminal" evidence="15">
    <location>
        <begin position="10"/>
        <end position="340"/>
    </location>
</feature>
<comment type="caution">
    <text evidence="16">The sequence shown here is derived from an EMBL/GenBank/DDBJ whole genome shotgun (WGS) entry which is preliminary data.</text>
</comment>
<feature type="region of interest" description="Disordered" evidence="13">
    <location>
        <begin position="1"/>
        <end position="22"/>
    </location>
</feature>
<dbReference type="HOGENOM" id="CLU_006105_4_1_1"/>
<evidence type="ECO:0008006" key="18">
    <source>
        <dbReference type="Google" id="ProtNLM"/>
    </source>
</evidence>
<dbReference type="SUPFAM" id="SSF53474">
    <property type="entry name" value="alpha/beta-Hydrolases"/>
    <property type="match status" value="1"/>
</dbReference>
<dbReference type="PROSITE" id="PS00708">
    <property type="entry name" value="PRO_ENDOPEP_SER"/>
    <property type="match status" value="1"/>
</dbReference>
<dbReference type="AlphaFoldDB" id="A0A060S5J0"/>
<keyword evidence="11" id="KW-0472">Membrane</keyword>
<keyword evidence="8" id="KW-0720">Serine protease</keyword>
<keyword evidence="7" id="KW-0378">Hydrolase</keyword>
<keyword evidence="3" id="KW-0031">Aminopeptidase</keyword>
<dbReference type="InterPro" id="IPR002469">
    <property type="entry name" value="Peptidase_S9B_N"/>
</dbReference>
<evidence type="ECO:0000256" key="3">
    <source>
        <dbReference type="ARBA" id="ARBA00022438"/>
    </source>
</evidence>
<evidence type="ECO:0000256" key="11">
    <source>
        <dbReference type="ARBA" id="ARBA00023136"/>
    </source>
</evidence>
<dbReference type="Gene3D" id="2.140.10.30">
    <property type="entry name" value="Dipeptidylpeptidase IV, N-terminal domain"/>
    <property type="match status" value="1"/>
</dbReference>
<sequence>MDKLVDLSSKSETNSPIRVTSSGNASRFNGVPDWVYEEEVFSSDYALWWSPDATKIAFLHLDETAVDEYTYPVYNPTEDAHTVVPYPNHVVMKYPKPGYNNPRVTVHVFQLDEYFDVMRDLGDDANSTEIAQGVTAELYWDGMYRLEDSIIAEVAWVSGDAFLVREVTRAAEDGNVVYFDFRNTFRNVGKVVRKLGKDGEQGDDGWIDPIQAIHPLPPSLAPDGQPAYLDIVPTSSGYNHIALFSPANFSTPRFLTFGDWEVTSGILAVDANRSLVYFQAANPSSTQRHIYAVPLPKLDGQKPEEVKALTDTSSPGYYDASFSPEGGFYLLSYEGPHAPWQRIIHVFDDKFDYVLTDNPQLNDTLAQYELPIVTHSTIESDGYELNVLEMRPPRMDDSGRTKYPVLFRVYGGPGSQMVDTRFSLDWHAYLVTELQYIVVVVDGRGTGFRGRTLRNPVKNNLGRWETVDQIYAAKLWAAKDYVDPKRIGIWGWSYGGFMSSKVVEADAGVHSLAMAVAPVTSWRLYDSIYTERYMNLPAENPDGYVTASISNVTGFHHADFLLAHGSGDDNVHFANSAHLLDMLTAEKVRGFRFRMFTDSDHSIYRRGANRELYEFMTEFLLEKWGKGGKRRSW</sequence>
<evidence type="ECO:0000256" key="13">
    <source>
        <dbReference type="SAM" id="MobiDB-lite"/>
    </source>
</evidence>
<evidence type="ECO:0000256" key="6">
    <source>
        <dbReference type="ARBA" id="ARBA00022692"/>
    </source>
</evidence>
<evidence type="ECO:0000256" key="12">
    <source>
        <dbReference type="ARBA" id="ARBA00023180"/>
    </source>
</evidence>
<comment type="subcellular location">
    <subcellularLocation>
        <location evidence="1">Vacuole membrane</location>
        <topology evidence="1">Single-pass type II membrane protein</topology>
    </subcellularLocation>
</comment>
<dbReference type="EMBL" id="CCBP010000052">
    <property type="protein sequence ID" value="CDO69707.1"/>
    <property type="molecule type" value="Genomic_DNA"/>
</dbReference>
<keyword evidence="4" id="KW-0926">Vacuole</keyword>
<keyword evidence="10" id="KW-1133">Transmembrane helix</keyword>
<dbReference type="GO" id="GO:0005774">
    <property type="term" value="C:vacuolar membrane"/>
    <property type="evidence" value="ECO:0007669"/>
    <property type="project" value="UniProtKB-SubCell"/>
</dbReference>
<dbReference type="GO" id="GO:0005886">
    <property type="term" value="C:plasma membrane"/>
    <property type="evidence" value="ECO:0007669"/>
    <property type="project" value="TreeGrafter"/>
</dbReference>
<dbReference type="STRING" id="5643.A0A060S5J0"/>
<dbReference type="InterPro" id="IPR002471">
    <property type="entry name" value="Pept_S9_AS"/>
</dbReference>
<evidence type="ECO:0000256" key="7">
    <source>
        <dbReference type="ARBA" id="ARBA00022801"/>
    </source>
</evidence>
<organism evidence="16 17">
    <name type="scientific">Pycnoporus cinnabarinus</name>
    <name type="common">Cinnabar-red polypore</name>
    <name type="synonym">Trametes cinnabarina</name>
    <dbReference type="NCBI Taxonomy" id="5643"/>
    <lineage>
        <taxon>Eukaryota</taxon>
        <taxon>Fungi</taxon>
        <taxon>Dikarya</taxon>
        <taxon>Basidiomycota</taxon>
        <taxon>Agaricomycotina</taxon>
        <taxon>Agaricomycetes</taxon>
        <taxon>Polyporales</taxon>
        <taxon>Polyporaceae</taxon>
        <taxon>Trametes</taxon>
    </lineage>
</organism>
<evidence type="ECO:0000256" key="1">
    <source>
        <dbReference type="ARBA" id="ARBA00004576"/>
    </source>
</evidence>
<evidence type="ECO:0000256" key="4">
    <source>
        <dbReference type="ARBA" id="ARBA00022554"/>
    </source>
</evidence>
<keyword evidence="17" id="KW-1185">Reference proteome</keyword>
<evidence type="ECO:0000256" key="2">
    <source>
        <dbReference type="ARBA" id="ARBA00006150"/>
    </source>
</evidence>
<reference evidence="16" key="1">
    <citation type="submission" date="2014-01" db="EMBL/GenBank/DDBJ databases">
        <title>The genome of the white-rot fungus Pycnoporus cinnabarinus: a basidiomycete model with a versatile arsenal for lignocellulosic biomass breakdown.</title>
        <authorList>
            <person name="Levasseur A."/>
            <person name="Lomascolo A."/>
            <person name="Ruiz-Duenas F.J."/>
            <person name="Uzan E."/>
            <person name="Piumi F."/>
            <person name="Kues U."/>
            <person name="Ram A.F.J."/>
            <person name="Murat C."/>
            <person name="Haon M."/>
            <person name="Benoit I."/>
            <person name="Arfi Y."/>
            <person name="Chevret D."/>
            <person name="Drula E."/>
            <person name="Kwon M.J."/>
            <person name="Gouret P."/>
            <person name="Lesage-Meessen L."/>
            <person name="Lombard V."/>
            <person name="Mariette J."/>
            <person name="Noirot C."/>
            <person name="Park J."/>
            <person name="Patyshakuliyeva A."/>
            <person name="Wieneger R.A.B."/>
            <person name="Wosten H.A.B."/>
            <person name="Martin F."/>
            <person name="Coutinho P.M."/>
            <person name="de Vries R."/>
            <person name="Martinez A.T."/>
            <person name="Klopp C."/>
            <person name="Pontarotti P."/>
            <person name="Henrissat B."/>
            <person name="Record E."/>
        </authorList>
    </citation>
    <scope>NUCLEOTIDE SEQUENCE [LARGE SCALE GENOMIC DNA]</scope>
    <source>
        <strain evidence="16">BRFM137</strain>
    </source>
</reference>
<proteinExistence type="inferred from homology"/>
<dbReference type="InterPro" id="IPR050278">
    <property type="entry name" value="Serine_Prot_S9B/DPPIV"/>
</dbReference>